<sequence>MELVLLVMLILVLTAFVYMFILLLVWFAAAHEVRCKGFFLLLCYWLS</sequence>
<dbReference type="STRING" id="889306.KP78_09370"/>
<evidence type="ECO:0000313" key="2">
    <source>
        <dbReference type="EMBL" id="KIL49469.1"/>
    </source>
</evidence>
<keyword evidence="1" id="KW-0472">Membrane</keyword>
<keyword evidence="3" id="KW-1185">Reference proteome</keyword>
<dbReference type="RefSeq" id="WP_162835572.1">
    <property type="nucleotide sequence ID" value="NZ_JXRP01000009.1"/>
</dbReference>
<proteinExistence type="predicted"/>
<dbReference type="PATRIC" id="fig|889306.3.peg.941"/>
<gene>
    <name evidence="2" type="ORF">KP78_09370</name>
</gene>
<comment type="caution">
    <text evidence="2">The sequence shown here is derived from an EMBL/GenBank/DDBJ whole genome shotgun (WGS) entry which is preliminary data.</text>
</comment>
<dbReference type="AlphaFoldDB" id="A0A0C2S603"/>
<keyword evidence="1" id="KW-0812">Transmembrane</keyword>
<feature type="transmembrane region" description="Helical" evidence="1">
    <location>
        <begin position="6"/>
        <end position="29"/>
    </location>
</feature>
<keyword evidence="1" id="KW-1133">Transmembrane helix</keyword>
<accession>A0A0C2S603</accession>
<protein>
    <submittedName>
        <fullName evidence="2">Uncharacterized protein</fullName>
    </submittedName>
</protein>
<name>A0A0C2S603_9BACL</name>
<evidence type="ECO:0000313" key="3">
    <source>
        <dbReference type="Proteomes" id="UP000031938"/>
    </source>
</evidence>
<dbReference type="Proteomes" id="UP000031938">
    <property type="component" value="Unassembled WGS sequence"/>
</dbReference>
<reference evidence="2 3" key="1">
    <citation type="submission" date="2015-01" db="EMBL/GenBank/DDBJ databases">
        <title>Genome sequencing of Jeotgalibacillus soli.</title>
        <authorList>
            <person name="Goh K.M."/>
            <person name="Chan K.-G."/>
            <person name="Yaakop A.S."/>
            <person name="Ee R."/>
            <person name="Gan H.M."/>
            <person name="Chan C.S."/>
        </authorList>
    </citation>
    <scope>NUCLEOTIDE SEQUENCE [LARGE SCALE GENOMIC DNA]</scope>
    <source>
        <strain evidence="2 3">P9</strain>
    </source>
</reference>
<evidence type="ECO:0000256" key="1">
    <source>
        <dbReference type="SAM" id="Phobius"/>
    </source>
</evidence>
<dbReference type="EMBL" id="JXRP01000009">
    <property type="protein sequence ID" value="KIL49469.1"/>
    <property type="molecule type" value="Genomic_DNA"/>
</dbReference>
<organism evidence="2 3">
    <name type="scientific">Jeotgalibacillus soli</name>
    <dbReference type="NCBI Taxonomy" id="889306"/>
    <lineage>
        <taxon>Bacteria</taxon>
        <taxon>Bacillati</taxon>
        <taxon>Bacillota</taxon>
        <taxon>Bacilli</taxon>
        <taxon>Bacillales</taxon>
        <taxon>Caryophanaceae</taxon>
        <taxon>Jeotgalibacillus</taxon>
    </lineage>
</organism>